<name>A0A8R2HBI2_ACYPI</name>
<dbReference type="Gene3D" id="3.40.50.2000">
    <property type="entry name" value="Glycogen Phosphorylase B"/>
    <property type="match status" value="4"/>
</dbReference>
<comment type="subcellular location">
    <subcellularLocation>
        <location evidence="10">Endomembrane system</location>
        <topology evidence="10">Single-pass type I membrane protein</topology>
    </subcellularLocation>
    <subcellularLocation>
        <location evidence="1">Endoplasmic reticulum</location>
    </subcellularLocation>
</comment>
<evidence type="ECO:0000256" key="7">
    <source>
        <dbReference type="ARBA" id="ARBA00022989"/>
    </source>
</evidence>
<keyword evidence="8 11" id="KW-0472">Membrane</keyword>
<feature type="transmembrane region" description="Helical" evidence="11">
    <location>
        <begin position="479"/>
        <end position="502"/>
    </location>
</feature>
<evidence type="ECO:0000256" key="11">
    <source>
        <dbReference type="SAM" id="Phobius"/>
    </source>
</evidence>
<evidence type="ECO:0000256" key="12">
    <source>
        <dbReference type="SAM" id="SignalP"/>
    </source>
</evidence>
<dbReference type="OrthoDB" id="5835829at2759"/>
<evidence type="ECO:0000256" key="6">
    <source>
        <dbReference type="ARBA" id="ARBA00022824"/>
    </source>
</evidence>
<dbReference type="FunFam" id="3.40.50.2000:FF:000050">
    <property type="entry name" value="UDP-glucuronosyltransferase"/>
    <property type="match status" value="2"/>
</dbReference>
<evidence type="ECO:0000256" key="8">
    <source>
        <dbReference type="ARBA" id="ARBA00023136"/>
    </source>
</evidence>
<evidence type="ECO:0000256" key="9">
    <source>
        <dbReference type="ARBA" id="ARBA00023180"/>
    </source>
</evidence>
<dbReference type="AlphaFoldDB" id="A0A8R2HBI2"/>
<evidence type="ECO:0000256" key="2">
    <source>
        <dbReference type="ARBA" id="ARBA00009995"/>
    </source>
</evidence>
<keyword evidence="6" id="KW-0256">Endoplasmic reticulum</keyword>
<reference evidence="13" key="2">
    <citation type="submission" date="2022-06" db="UniProtKB">
        <authorList>
            <consortium name="EnsemblMetazoa"/>
        </authorList>
    </citation>
    <scope>IDENTIFICATION</scope>
</reference>
<keyword evidence="5 11" id="KW-0812">Transmembrane</keyword>
<keyword evidence="12" id="KW-0732">Signal</keyword>
<sequence>MKYIMILVILLYFYVHAIKSSNILVFVPSPWKSHITSFQPLFLELANRGHNVTVVSKFIVKNPPPTYTQLIPSYDFDIDGRSDFLMRERSIHYSFFEDPITRSTVLVDTTYMFLSDPEVQKFIKYDQSTFDLVIIESFFQECTVALGHKYRAPVISIVPVTPWVSVSRWTANPSDFSYIKDFMLDGGKSMTFWERFTNSYIGFYCLFVELITYLPKLENIMDTYFQYPGYENRPTMSEMLKNISLSLIDSDVTLFSPRPYIPSFIEVSGIHIRPKKQMDERLQDFMDKANTGVVYFNFGTILNVTSIPKSSMRSLINVLGRLEQKIVFRWINNDTQGFPRNFYVNSWLPQREILNHPNCKLFITHGGVHGIIETIDAGIPIIGFPVFGDQFQNVRSSQENGIGIMSNIFTMTEETFEKDIKLIINEKKFSENVKRMSSIFHDRPMSALNTAVYWVEYVIRNKGAHHLRSAAVDLTWYQYYLLDVIAFLIIISLFFICIFYFITKRIMRFNIFTKQKTQKTIWKHQIKMKFISILVLIAFHCAPEIKSSNILIFVPSPWKSHIVSFEPLFLELAHRGHNVTVVSTFVVKNPPPNYTQIVPKYELDLEAVTDAVLQDSNKFLFLFEELYMRNIIGIDITETYVSSPEVQKFIKEDQTKFDLVIIESFFQDCTVAMGHKYGAPVVSIVPVAPWVSVSRHAANPSDFSYIKDFKLNAGKSIDFQSRLLNTLFGLNGLFIELITYIPQQEKLMDTYFQYPGYETRPTMTEMLENISLSLIDSDVAILSPRPYVPNFIEIPGIHIRHNIKTMSKTLQNFMDSANAGVVYLNFGTILNVARLPKPSLEVLINVLGRLEQKVLFKWINNDTRGFPENFYVDSWFPQLEILRHPNCKLFITHGGVHGIMETIDTGIPFIGFPVFGDQFQNVRISQENGFGIMSNIHTLNEDTFERDVKLILTEKRFVENAERMSKIFHDRPMSALDTAVYWVEYVIRHKGAHHLRTAAVKLTWYQYLLLDVILFIITIVLLLIYICYFITKCFMRSILKLFIKQKTD</sequence>
<dbReference type="InterPro" id="IPR002213">
    <property type="entry name" value="UDP_glucos_trans"/>
</dbReference>
<comment type="similarity">
    <text evidence="2">Belongs to the UDP-glycosyltransferase family.</text>
</comment>
<dbReference type="GO" id="GO:0005783">
    <property type="term" value="C:endoplasmic reticulum"/>
    <property type="evidence" value="ECO:0007669"/>
    <property type="project" value="UniProtKB-SubCell"/>
</dbReference>
<keyword evidence="4" id="KW-0808">Transferase</keyword>
<accession>A0A8R2HBI2</accession>
<dbReference type="Proteomes" id="UP000007819">
    <property type="component" value="Chromosome A2"/>
</dbReference>
<evidence type="ECO:0000256" key="5">
    <source>
        <dbReference type="ARBA" id="ARBA00022692"/>
    </source>
</evidence>
<dbReference type="InterPro" id="IPR050271">
    <property type="entry name" value="UDP-glycosyltransferase"/>
</dbReference>
<dbReference type="InterPro" id="IPR035595">
    <property type="entry name" value="UDP_glycos_trans_CS"/>
</dbReference>
<protein>
    <recommendedName>
        <fullName evidence="15">UDP-glucuronosyltransferase</fullName>
    </recommendedName>
</protein>
<evidence type="ECO:0000256" key="3">
    <source>
        <dbReference type="ARBA" id="ARBA00022676"/>
    </source>
</evidence>
<evidence type="ECO:0008006" key="15">
    <source>
        <dbReference type="Google" id="ProtNLM"/>
    </source>
</evidence>
<reference evidence="14" key="1">
    <citation type="submission" date="2010-06" db="EMBL/GenBank/DDBJ databases">
        <authorList>
            <person name="Jiang H."/>
            <person name="Abraham K."/>
            <person name="Ali S."/>
            <person name="Alsbrooks S.L."/>
            <person name="Anim B.N."/>
            <person name="Anosike U.S."/>
            <person name="Attaway T."/>
            <person name="Bandaranaike D.P."/>
            <person name="Battles P.K."/>
            <person name="Bell S.N."/>
            <person name="Bell A.V."/>
            <person name="Beltran B."/>
            <person name="Bickham C."/>
            <person name="Bustamante Y."/>
            <person name="Caleb T."/>
            <person name="Canada A."/>
            <person name="Cardenas V."/>
            <person name="Carter K."/>
            <person name="Chacko J."/>
            <person name="Chandrabose M.N."/>
            <person name="Chavez D."/>
            <person name="Chavez A."/>
            <person name="Chen L."/>
            <person name="Chu H.-S."/>
            <person name="Claassen K.J."/>
            <person name="Cockrell R."/>
            <person name="Collins M."/>
            <person name="Cooper J.A."/>
            <person name="Cree A."/>
            <person name="Curry S.M."/>
            <person name="Da Y."/>
            <person name="Dao M.D."/>
            <person name="Das B."/>
            <person name="Davila M.-L."/>
            <person name="Davy-Carroll L."/>
            <person name="Denson S."/>
            <person name="Dinh H."/>
            <person name="Ebong V.E."/>
            <person name="Edwards J.R."/>
            <person name="Egan A."/>
            <person name="El-Daye J."/>
            <person name="Escobedo L."/>
            <person name="Fernandez S."/>
            <person name="Fernando P.R."/>
            <person name="Flagg N."/>
            <person name="Forbes L.D."/>
            <person name="Fowler R.G."/>
            <person name="Fu Q."/>
            <person name="Gabisi R.A."/>
            <person name="Ganer J."/>
            <person name="Garbino Pronczuk A."/>
            <person name="Garcia R.M."/>
            <person name="Garner T."/>
            <person name="Garrett T.E."/>
            <person name="Gonzalez D.A."/>
            <person name="Hamid H."/>
            <person name="Hawkins E.S."/>
            <person name="Hirani K."/>
            <person name="Hogues M.E."/>
            <person name="Hollins B."/>
            <person name="Hsiao C.-H."/>
            <person name="Jabil R."/>
            <person name="James M.L."/>
            <person name="Jhangiani S.N."/>
            <person name="Johnson B."/>
            <person name="Johnson Q."/>
            <person name="Joshi V."/>
            <person name="Kalu J.B."/>
            <person name="Kam C."/>
            <person name="Kashfia A."/>
            <person name="Keebler J."/>
            <person name="Kisamo H."/>
            <person name="Kovar C.L."/>
            <person name="Lago L.A."/>
            <person name="Lai C.-Y."/>
            <person name="Laidlaw J."/>
            <person name="Lara F."/>
            <person name="Le T.-K."/>
            <person name="Lee S.L."/>
            <person name="Legall F.H."/>
            <person name="Lemon S.J."/>
            <person name="Lewis L.R."/>
            <person name="Li B."/>
            <person name="Liu Y."/>
            <person name="Liu Y.-S."/>
            <person name="Lopez J."/>
            <person name="Lozado R.J."/>
            <person name="Lu J."/>
            <person name="Madu R.C."/>
            <person name="Maheshwari M."/>
            <person name="Maheshwari R."/>
            <person name="Malloy K."/>
            <person name="Martinez E."/>
            <person name="Mathew T."/>
            <person name="Mercado I.C."/>
            <person name="Mercado C."/>
            <person name="Meyer B."/>
            <person name="Montgomery K."/>
            <person name="Morgan M.B."/>
            <person name="Munidasa M."/>
            <person name="Nazareth L.V."/>
            <person name="Nelson J."/>
            <person name="Ng B.M."/>
            <person name="Nguyen N.B."/>
            <person name="Nguyen P.Q."/>
            <person name="Nguyen T."/>
            <person name="Obregon M."/>
            <person name="Okwuonu G.O."/>
            <person name="Onwere C.G."/>
            <person name="Orozco G."/>
            <person name="Parra A."/>
            <person name="Patel S."/>
            <person name="Patil S."/>
            <person name="Perez A."/>
            <person name="Perez Y."/>
            <person name="Pham C."/>
            <person name="Primus E.L."/>
            <person name="Pu L.-L."/>
            <person name="Puazo M."/>
            <person name="Qin X."/>
            <person name="Quiroz J.B."/>
            <person name="Reese J."/>
            <person name="Richards S."/>
            <person name="Rives C.M."/>
            <person name="Robberts R."/>
            <person name="Ruiz S.J."/>
            <person name="Ruiz M.J."/>
            <person name="Santibanez J."/>
            <person name="Schneider B.W."/>
            <person name="Sisson I."/>
            <person name="Smith M."/>
            <person name="Sodergren E."/>
            <person name="Song X.-Z."/>
            <person name="Song B.B."/>
            <person name="Summersgill H."/>
            <person name="Thelus R."/>
            <person name="Thornton R.D."/>
            <person name="Trejos Z.Y."/>
            <person name="Usmani K."/>
            <person name="Vattathil S."/>
            <person name="Villasana D."/>
            <person name="Walker D.L."/>
            <person name="Wang S."/>
            <person name="Wang K."/>
            <person name="White C.S."/>
            <person name="Williams A.C."/>
            <person name="Williamson J."/>
            <person name="Wilson K."/>
            <person name="Woghiren I.O."/>
            <person name="Woodworth J.R."/>
            <person name="Worley K.C."/>
            <person name="Wright R.A."/>
            <person name="Wu W."/>
            <person name="Young L."/>
            <person name="Zhang L."/>
            <person name="Zhang J."/>
            <person name="Zhu Y."/>
            <person name="Muzny D.M."/>
            <person name="Weinstock G."/>
            <person name="Gibbs R.A."/>
        </authorList>
    </citation>
    <scope>NUCLEOTIDE SEQUENCE [LARGE SCALE GENOMIC DNA]</scope>
    <source>
        <strain evidence="14">LSR1</strain>
    </source>
</reference>
<keyword evidence="3" id="KW-0328">Glycosyltransferase</keyword>
<keyword evidence="9" id="KW-0325">Glycoprotein</keyword>
<evidence type="ECO:0000256" key="10">
    <source>
        <dbReference type="ARBA" id="ARBA00046288"/>
    </source>
</evidence>
<dbReference type="GeneID" id="100160142"/>
<dbReference type="KEGG" id="api:100160142"/>
<feature type="signal peptide" evidence="12">
    <location>
        <begin position="1"/>
        <end position="20"/>
    </location>
</feature>
<dbReference type="GO" id="GO:0008194">
    <property type="term" value="F:UDP-glycosyltransferase activity"/>
    <property type="evidence" value="ECO:0007669"/>
    <property type="project" value="InterPro"/>
</dbReference>
<proteinExistence type="inferred from homology"/>
<dbReference type="SUPFAM" id="SSF53756">
    <property type="entry name" value="UDP-Glycosyltransferase/glycogen phosphorylase"/>
    <property type="match status" value="2"/>
</dbReference>
<feature type="transmembrane region" description="Helical" evidence="11">
    <location>
        <begin position="526"/>
        <end position="545"/>
    </location>
</feature>
<dbReference type="PROSITE" id="PS00375">
    <property type="entry name" value="UDPGT"/>
    <property type="match status" value="1"/>
</dbReference>
<evidence type="ECO:0000256" key="4">
    <source>
        <dbReference type="ARBA" id="ARBA00022679"/>
    </source>
</evidence>
<feature type="transmembrane region" description="Helical" evidence="11">
    <location>
        <begin position="1004"/>
        <end position="1030"/>
    </location>
</feature>
<dbReference type="RefSeq" id="XP_016663900.2">
    <property type="nucleotide sequence ID" value="XM_016808411.2"/>
</dbReference>
<evidence type="ECO:0000313" key="14">
    <source>
        <dbReference type="Proteomes" id="UP000007819"/>
    </source>
</evidence>
<dbReference type="CDD" id="cd03784">
    <property type="entry name" value="GT1_Gtf-like"/>
    <property type="match status" value="2"/>
</dbReference>
<evidence type="ECO:0000313" key="13">
    <source>
        <dbReference type="EnsemblMetazoa" id="XP_016663900.2"/>
    </source>
</evidence>
<feature type="chain" id="PRO_5043010797" description="UDP-glucuronosyltransferase" evidence="12">
    <location>
        <begin position="21"/>
        <end position="1048"/>
    </location>
</feature>
<dbReference type="PANTHER" id="PTHR48043">
    <property type="entry name" value="EG:EG0003.4 PROTEIN-RELATED"/>
    <property type="match status" value="1"/>
</dbReference>
<organism evidence="13 14">
    <name type="scientific">Acyrthosiphon pisum</name>
    <name type="common">Pea aphid</name>
    <dbReference type="NCBI Taxonomy" id="7029"/>
    <lineage>
        <taxon>Eukaryota</taxon>
        <taxon>Metazoa</taxon>
        <taxon>Ecdysozoa</taxon>
        <taxon>Arthropoda</taxon>
        <taxon>Hexapoda</taxon>
        <taxon>Insecta</taxon>
        <taxon>Pterygota</taxon>
        <taxon>Neoptera</taxon>
        <taxon>Paraneoptera</taxon>
        <taxon>Hemiptera</taxon>
        <taxon>Sternorrhyncha</taxon>
        <taxon>Aphidomorpha</taxon>
        <taxon>Aphidoidea</taxon>
        <taxon>Aphididae</taxon>
        <taxon>Macrosiphini</taxon>
        <taxon>Acyrthosiphon</taxon>
    </lineage>
</organism>
<dbReference type="Pfam" id="PF00201">
    <property type="entry name" value="UDPGT"/>
    <property type="match status" value="2"/>
</dbReference>
<dbReference type="PANTHER" id="PTHR48043:SF159">
    <property type="entry name" value="EG:EG0003.4 PROTEIN-RELATED"/>
    <property type="match status" value="1"/>
</dbReference>
<dbReference type="EnsemblMetazoa" id="XM_016808411.2">
    <property type="protein sequence ID" value="XP_016663900.2"/>
    <property type="gene ID" value="LOC100160142"/>
</dbReference>
<keyword evidence="7 11" id="KW-1133">Transmembrane helix</keyword>
<evidence type="ECO:0000256" key="1">
    <source>
        <dbReference type="ARBA" id="ARBA00004240"/>
    </source>
</evidence>
<keyword evidence="14" id="KW-1185">Reference proteome</keyword>